<accession>A0A699ZJM3</accession>
<feature type="region of interest" description="Disordered" evidence="1">
    <location>
        <begin position="25"/>
        <end position="44"/>
    </location>
</feature>
<dbReference type="Proteomes" id="UP000485058">
    <property type="component" value="Unassembled WGS sequence"/>
</dbReference>
<feature type="compositionally biased region" description="Basic and acidic residues" evidence="1">
    <location>
        <begin position="111"/>
        <end position="132"/>
    </location>
</feature>
<organism evidence="3 4">
    <name type="scientific">Haematococcus lacustris</name>
    <name type="common">Green alga</name>
    <name type="synonym">Haematococcus pluvialis</name>
    <dbReference type="NCBI Taxonomy" id="44745"/>
    <lineage>
        <taxon>Eukaryota</taxon>
        <taxon>Viridiplantae</taxon>
        <taxon>Chlorophyta</taxon>
        <taxon>core chlorophytes</taxon>
        <taxon>Chlorophyceae</taxon>
        <taxon>CS clade</taxon>
        <taxon>Chlamydomonadales</taxon>
        <taxon>Haematococcaceae</taxon>
        <taxon>Haematococcus</taxon>
    </lineage>
</organism>
<evidence type="ECO:0000256" key="1">
    <source>
        <dbReference type="SAM" id="MobiDB-lite"/>
    </source>
</evidence>
<proteinExistence type="predicted"/>
<dbReference type="AlphaFoldDB" id="A0A699ZJM3"/>
<protein>
    <recommendedName>
        <fullName evidence="2">Myb-like domain-containing protein</fullName>
    </recommendedName>
</protein>
<reference evidence="3 4" key="1">
    <citation type="submission" date="2020-02" db="EMBL/GenBank/DDBJ databases">
        <title>Draft genome sequence of Haematococcus lacustris strain NIES-144.</title>
        <authorList>
            <person name="Morimoto D."/>
            <person name="Nakagawa S."/>
            <person name="Yoshida T."/>
            <person name="Sawayama S."/>
        </authorList>
    </citation>
    <scope>NUCLEOTIDE SEQUENCE [LARGE SCALE GENOMIC DNA]</scope>
    <source>
        <strain evidence="3 4">NIES-144</strain>
    </source>
</reference>
<name>A0A699ZJM3_HAELA</name>
<dbReference type="InterPro" id="IPR001005">
    <property type="entry name" value="SANT/Myb"/>
</dbReference>
<evidence type="ECO:0000313" key="3">
    <source>
        <dbReference type="EMBL" id="GFH22205.1"/>
    </source>
</evidence>
<comment type="caution">
    <text evidence="3">The sequence shown here is derived from an EMBL/GenBank/DDBJ whole genome shotgun (WGS) entry which is preliminary data.</text>
</comment>
<gene>
    <name evidence="3" type="ORF">HaLaN_19631</name>
</gene>
<sequence length="177" mass="19281">MEEDRLIQAIKDLSEGRAQVLAAQAQERSEAAAEGSGKDSSLMTKVSIGRHGAGKRGDWGQGEDKALVQALWEGGWEQDWEVPWDKLVAGRDGAAAKRRWHLLCNAVRDSRNKDFSEAPDPAEHQVEHEKLSRRAAARAQANAALKNSASSWALEAAQERLALPAQPQGQGRVVQGQ</sequence>
<dbReference type="EMBL" id="BLLF01001990">
    <property type="protein sequence ID" value="GFH22205.1"/>
    <property type="molecule type" value="Genomic_DNA"/>
</dbReference>
<feature type="domain" description="Myb-like" evidence="2">
    <location>
        <begin position="55"/>
        <end position="104"/>
    </location>
</feature>
<evidence type="ECO:0000313" key="4">
    <source>
        <dbReference type="Proteomes" id="UP000485058"/>
    </source>
</evidence>
<feature type="region of interest" description="Disordered" evidence="1">
    <location>
        <begin position="111"/>
        <end position="149"/>
    </location>
</feature>
<dbReference type="PROSITE" id="PS50090">
    <property type="entry name" value="MYB_LIKE"/>
    <property type="match status" value="1"/>
</dbReference>
<evidence type="ECO:0000259" key="2">
    <source>
        <dbReference type="PROSITE" id="PS50090"/>
    </source>
</evidence>
<keyword evidence="4" id="KW-1185">Reference proteome</keyword>
<feature type="compositionally biased region" description="Low complexity" evidence="1">
    <location>
        <begin position="137"/>
        <end position="149"/>
    </location>
</feature>